<name>A0A1G6H990_9MICO</name>
<accession>A0A1G6H990</accession>
<dbReference type="AlphaFoldDB" id="A0A1G6H990"/>
<dbReference type="Pfam" id="PF01814">
    <property type="entry name" value="Hemerythrin"/>
    <property type="match status" value="1"/>
</dbReference>
<organism evidence="5 6">
    <name type="scientific">Sanguibacter gelidistatuariae</name>
    <dbReference type="NCBI Taxonomy" id="1814289"/>
    <lineage>
        <taxon>Bacteria</taxon>
        <taxon>Bacillati</taxon>
        <taxon>Actinomycetota</taxon>
        <taxon>Actinomycetes</taxon>
        <taxon>Micrococcales</taxon>
        <taxon>Sanguibacteraceae</taxon>
        <taxon>Sanguibacter</taxon>
    </lineage>
</organism>
<proteinExistence type="predicted"/>
<reference evidence="5 6" key="1">
    <citation type="submission" date="2016-09" db="EMBL/GenBank/DDBJ databases">
        <authorList>
            <person name="Capua I."/>
            <person name="De Benedictis P."/>
            <person name="Joannis T."/>
            <person name="Lombin L.H."/>
            <person name="Cattoli G."/>
        </authorList>
    </citation>
    <scope>NUCLEOTIDE SEQUENCE [LARGE SCALE GENOMIC DNA]</scope>
    <source>
        <strain evidence="5 6">ISLP-3</strain>
    </source>
</reference>
<dbReference type="CDD" id="cd12108">
    <property type="entry name" value="Hr-like"/>
    <property type="match status" value="1"/>
</dbReference>
<feature type="compositionally biased region" description="Low complexity" evidence="2">
    <location>
        <begin position="332"/>
        <end position="346"/>
    </location>
</feature>
<feature type="compositionally biased region" description="Polar residues" evidence="2">
    <location>
        <begin position="311"/>
        <end position="325"/>
    </location>
</feature>
<evidence type="ECO:0000256" key="2">
    <source>
        <dbReference type="SAM" id="MobiDB-lite"/>
    </source>
</evidence>
<protein>
    <submittedName>
        <fullName evidence="5">Flavin-dependent oxidoreductase, luciferase family (Includes alkanesulfonate monooxygenase SsuD and methylene tetrahydromethanopterin reductase)</fullName>
    </submittedName>
</protein>
<evidence type="ECO:0000313" key="5">
    <source>
        <dbReference type="EMBL" id="SDB90830.1"/>
    </source>
</evidence>
<feature type="domain" description="Luciferase-like" evidence="3">
    <location>
        <begin position="15"/>
        <end position="232"/>
    </location>
</feature>
<dbReference type="InterPro" id="IPR012312">
    <property type="entry name" value="Hemerythrin-like"/>
</dbReference>
<dbReference type="InterPro" id="IPR011251">
    <property type="entry name" value="Luciferase-like_dom"/>
</dbReference>
<evidence type="ECO:0000256" key="1">
    <source>
        <dbReference type="ARBA" id="ARBA00023002"/>
    </source>
</evidence>
<dbReference type="STRING" id="1814289.SAMN05216410_0849"/>
<dbReference type="OrthoDB" id="9775082at2"/>
<dbReference type="InterPro" id="IPR036661">
    <property type="entry name" value="Luciferase-like_sf"/>
</dbReference>
<dbReference type="PANTHER" id="PTHR43244">
    <property type="match status" value="1"/>
</dbReference>
<evidence type="ECO:0000313" key="6">
    <source>
        <dbReference type="Proteomes" id="UP000199039"/>
    </source>
</evidence>
<dbReference type="SUPFAM" id="SSF51679">
    <property type="entry name" value="Bacterial luciferase-like"/>
    <property type="match status" value="1"/>
</dbReference>
<dbReference type="Pfam" id="PF00296">
    <property type="entry name" value="Bac_luciferase"/>
    <property type="match status" value="1"/>
</dbReference>
<keyword evidence="1" id="KW-0560">Oxidoreductase</keyword>
<dbReference type="RefSeq" id="WP_093181023.1">
    <property type="nucleotide sequence ID" value="NZ_FMYH01000001.1"/>
</dbReference>
<dbReference type="GO" id="GO:0004497">
    <property type="term" value="F:monooxygenase activity"/>
    <property type="evidence" value="ECO:0007669"/>
    <property type="project" value="UniProtKB-KW"/>
</dbReference>
<dbReference type="EMBL" id="FMYH01000001">
    <property type="protein sequence ID" value="SDB90830.1"/>
    <property type="molecule type" value="Genomic_DNA"/>
</dbReference>
<dbReference type="Gene3D" id="3.20.20.30">
    <property type="entry name" value="Luciferase-like domain"/>
    <property type="match status" value="1"/>
</dbReference>
<evidence type="ECO:0000259" key="4">
    <source>
        <dbReference type="Pfam" id="PF01814"/>
    </source>
</evidence>
<dbReference type="Gene3D" id="1.20.120.520">
    <property type="entry name" value="nmb1532 protein domain like"/>
    <property type="match status" value="1"/>
</dbReference>
<feature type="region of interest" description="Disordered" evidence="2">
    <location>
        <begin position="301"/>
        <end position="384"/>
    </location>
</feature>
<keyword evidence="5" id="KW-0503">Monooxygenase</keyword>
<gene>
    <name evidence="5" type="ORF">SAMN05216410_0849</name>
</gene>
<feature type="domain" description="Hemerythrin-like" evidence="4">
    <location>
        <begin position="394"/>
        <end position="534"/>
    </location>
</feature>
<dbReference type="PANTHER" id="PTHR43244:SF1">
    <property type="entry name" value="5,10-METHYLENETETRAHYDROMETHANOPTERIN REDUCTASE"/>
    <property type="match status" value="1"/>
</dbReference>
<dbReference type="InterPro" id="IPR050564">
    <property type="entry name" value="F420-G6PD/mer"/>
</dbReference>
<feature type="compositionally biased region" description="Basic and acidic residues" evidence="2">
    <location>
        <begin position="355"/>
        <end position="371"/>
    </location>
</feature>
<dbReference type="CDD" id="cd01097">
    <property type="entry name" value="Tetrahydromethanopterin_reductase"/>
    <property type="match status" value="1"/>
</dbReference>
<sequence>MTDYGHDLLFGTFLTPSAAQPQAAVALTQVSEQAGLDLATFQDHPYQPAFLDSWTLLSYVAARTERIRLSLNVANLPLRQPAVLARSAASLDLLTGGRVELGLGAGAFWEAIEAMGASRLTPGQGVKALTEAIEIIRGIWADDVREPLRVAGDFHHVDGAKRGPAPAHDIGIWLGAYKPKMLALTGRTADGWLPSLAYLKPGDLTRGNTAIDAAATAAGRPPGAVRRLLNITGTFAARSGGLLQGPVSQWVAELTELALTEGMSGFILGTDDPAVIQQYGKEVAPAVREAVAAERQARVEREAARAVQPQDPASAQATGSSNRATSGADVTPAAAGSAPAAEPSASRLGLSPTPDDGRRLSSQRPFDEATRPHYTPPTPDAAYTDQGRAVGQHLIDVHDALRAELDTLLDVVGQVVAGVRSVGSARSEINKMTMRQNNWTLGAYCAAYCTTVTGHHSLEDASIFPHLATADEALEPVIDRLTAEHHTIHEVLEGVDKALVALGGDPSRIADVQEAVHVLADTLLSHLSYEEIELVEPLARLGFYPGQV</sequence>
<dbReference type="Proteomes" id="UP000199039">
    <property type="component" value="Unassembled WGS sequence"/>
</dbReference>
<evidence type="ECO:0000259" key="3">
    <source>
        <dbReference type="Pfam" id="PF00296"/>
    </source>
</evidence>
<dbReference type="GO" id="GO:0016705">
    <property type="term" value="F:oxidoreductase activity, acting on paired donors, with incorporation or reduction of molecular oxygen"/>
    <property type="evidence" value="ECO:0007669"/>
    <property type="project" value="InterPro"/>
</dbReference>
<keyword evidence="6" id="KW-1185">Reference proteome</keyword>